<proteinExistence type="predicted"/>
<keyword evidence="3" id="KW-0786">Thiamine pyrophosphate</keyword>
<keyword evidence="2" id="KW-0560">Oxidoreductase</keyword>
<dbReference type="InterPro" id="IPR001017">
    <property type="entry name" value="DH_E1"/>
</dbReference>
<evidence type="ECO:0000313" key="5">
    <source>
        <dbReference type="EMBL" id="BCK84205.1"/>
    </source>
</evidence>
<dbReference type="Gene3D" id="3.40.50.970">
    <property type="match status" value="1"/>
</dbReference>
<evidence type="ECO:0000256" key="3">
    <source>
        <dbReference type="ARBA" id="ARBA00023052"/>
    </source>
</evidence>
<organism evidence="5 6">
    <name type="scientific">Pusillibacter faecalis</name>
    <dbReference type="NCBI Taxonomy" id="2714358"/>
    <lineage>
        <taxon>Bacteria</taxon>
        <taxon>Bacillati</taxon>
        <taxon>Bacillota</taxon>
        <taxon>Clostridia</taxon>
        <taxon>Eubacteriales</taxon>
        <taxon>Oscillospiraceae</taxon>
        <taxon>Pusillibacter</taxon>
    </lineage>
</organism>
<evidence type="ECO:0000256" key="2">
    <source>
        <dbReference type="ARBA" id="ARBA00023002"/>
    </source>
</evidence>
<evidence type="ECO:0000256" key="1">
    <source>
        <dbReference type="ARBA" id="ARBA00001964"/>
    </source>
</evidence>
<dbReference type="CDD" id="cd02000">
    <property type="entry name" value="TPP_E1_PDC_ADC_BCADC"/>
    <property type="match status" value="1"/>
</dbReference>
<comment type="cofactor">
    <cofactor evidence="1">
        <name>thiamine diphosphate</name>
        <dbReference type="ChEBI" id="CHEBI:58937"/>
    </cofactor>
</comment>
<keyword evidence="5" id="KW-0670">Pyruvate</keyword>
<dbReference type="PANTHER" id="PTHR11516">
    <property type="entry name" value="PYRUVATE DEHYDROGENASE E1 COMPONENT, ALPHA SUBUNIT BACTERIAL AND ORGANELLAR"/>
    <property type="match status" value="1"/>
</dbReference>
<feature type="domain" description="Dehydrogenase E1 component" evidence="4">
    <location>
        <begin position="17"/>
        <end position="311"/>
    </location>
</feature>
<name>A0A810QCB3_9FIRM</name>
<dbReference type="SUPFAM" id="SSF52518">
    <property type="entry name" value="Thiamin diphosphate-binding fold (THDP-binding)"/>
    <property type="match status" value="1"/>
</dbReference>
<gene>
    <name evidence="5" type="primary">acoA_1</name>
    <name evidence="5" type="ORF">MM59RIKEN_15240</name>
</gene>
<evidence type="ECO:0000259" key="4">
    <source>
        <dbReference type="Pfam" id="PF00676"/>
    </source>
</evidence>
<reference evidence="5" key="1">
    <citation type="submission" date="2020-09" db="EMBL/GenBank/DDBJ databases">
        <title>New species isolated from human feces.</title>
        <authorList>
            <person name="Kitahara M."/>
            <person name="Shigeno Y."/>
            <person name="Shime M."/>
            <person name="Matsumoto Y."/>
            <person name="Nakamura S."/>
            <person name="Motooka D."/>
            <person name="Fukuoka S."/>
            <person name="Nishikawa H."/>
            <person name="Benno Y."/>
        </authorList>
    </citation>
    <scope>NUCLEOTIDE SEQUENCE</scope>
    <source>
        <strain evidence="5">MM59</strain>
    </source>
</reference>
<accession>A0A810QCB3</accession>
<sequence length="320" mass="35050">MKYSKELVTELYQELLSVRMAEEKLVEIYALGKVPGHIHSGVGEEAAYVAPLMTRREGDYYKHTHRVVAAAHAVGVTFNEMFAEILGKQTGTSHGRGGVNHIARLDKGCIGTAGSLGVDTEVAIGAGLSAKYLENGRIVYCYNGDGTHSRGNVHEAMNLAAIWKLPVLFICDDNQYAISANHANTIPVPNPAADRAAGYGMPARVVQGDDPLAIYEAAKELTDDIRAGKGPAVLEIKCYRWRGHFEGDQCAYRDKAVTEEEVKKDCLANLEKYVLDNGVLTQEDIELMRKEIALELEQAVEFAENSPEPDPDHIFDGLYA</sequence>
<evidence type="ECO:0000313" key="6">
    <source>
        <dbReference type="Proteomes" id="UP000679848"/>
    </source>
</evidence>
<dbReference type="AlphaFoldDB" id="A0A810QCB3"/>
<dbReference type="GO" id="GO:0006086">
    <property type="term" value="P:pyruvate decarboxylation to acetyl-CoA"/>
    <property type="evidence" value="ECO:0007669"/>
    <property type="project" value="TreeGrafter"/>
</dbReference>
<dbReference type="Pfam" id="PF00676">
    <property type="entry name" value="E1_dh"/>
    <property type="match status" value="1"/>
</dbReference>
<dbReference type="EMBL" id="AP023420">
    <property type="protein sequence ID" value="BCK84205.1"/>
    <property type="molecule type" value="Genomic_DNA"/>
</dbReference>
<protein>
    <submittedName>
        <fullName evidence="5">Pyruvate dehydrogenase E1 component subunit alpha</fullName>
    </submittedName>
</protein>
<dbReference type="KEGG" id="pfaa:MM59RIKEN_15240"/>
<dbReference type="PANTHER" id="PTHR11516:SF60">
    <property type="entry name" value="PYRUVATE DEHYDROGENASE E1 COMPONENT SUBUNIT ALPHA"/>
    <property type="match status" value="1"/>
</dbReference>
<dbReference type="GO" id="GO:0004739">
    <property type="term" value="F:pyruvate dehydrogenase (acetyl-transferring) activity"/>
    <property type="evidence" value="ECO:0007669"/>
    <property type="project" value="TreeGrafter"/>
</dbReference>
<dbReference type="InterPro" id="IPR029061">
    <property type="entry name" value="THDP-binding"/>
</dbReference>
<dbReference type="Proteomes" id="UP000679848">
    <property type="component" value="Chromosome"/>
</dbReference>
<keyword evidence="6" id="KW-1185">Reference proteome</keyword>
<dbReference type="InterPro" id="IPR050642">
    <property type="entry name" value="PDH_E1_Alpha_Subunit"/>
</dbReference>
<dbReference type="RefSeq" id="WP_187030178.1">
    <property type="nucleotide sequence ID" value="NZ_AP023420.1"/>
</dbReference>